<evidence type="ECO:0000313" key="3">
    <source>
        <dbReference type="Proteomes" id="UP000752696"/>
    </source>
</evidence>
<feature type="compositionally biased region" description="Polar residues" evidence="1">
    <location>
        <begin position="192"/>
        <end position="207"/>
    </location>
</feature>
<feature type="non-terminal residue" evidence="2">
    <location>
        <position position="234"/>
    </location>
</feature>
<feature type="compositionally biased region" description="Polar residues" evidence="1">
    <location>
        <begin position="222"/>
        <end position="234"/>
    </location>
</feature>
<name>A0A6V7HNH9_9HYME</name>
<feature type="region of interest" description="Disordered" evidence="1">
    <location>
        <begin position="1"/>
        <end position="36"/>
    </location>
</feature>
<accession>A0A6V7HNH9</accession>
<keyword evidence="3" id="KW-1185">Reference proteome</keyword>
<sequence>MEEPRRRVRTLPAALATPRSTDVARMGPRKLKERTSRAVSRFHLLLGQRAPWRGTEDPVETSPSNGTSTRSTVDARGSGTEAARVTTIDSRRRKSAKKCAYSRKAKMPATCQRSPDHARDISLLGITTLVENSVDSSSMAAASGTRINSRPGKSAKNSVSLLMISISCILLCAKILASSRKSQAPARATLPDGTSTQNRKPVSNSATAAAKETITTSRRKSLATNNACNQEGDE</sequence>
<comment type="caution">
    <text evidence="2">The sequence shown here is derived from an EMBL/GenBank/DDBJ whole genome shotgun (WGS) entry which is preliminary data.</text>
</comment>
<feature type="region of interest" description="Disordered" evidence="1">
    <location>
        <begin position="135"/>
        <end position="155"/>
    </location>
</feature>
<feature type="region of interest" description="Disordered" evidence="1">
    <location>
        <begin position="49"/>
        <end position="96"/>
    </location>
</feature>
<protein>
    <submittedName>
        <fullName evidence="2">Uncharacterized protein</fullName>
    </submittedName>
</protein>
<dbReference type="EMBL" id="CAJDYZ010013228">
    <property type="protein sequence ID" value="CAD1480970.1"/>
    <property type="molecule type" value="Genomic_DNA"/>
</dbReference>
<evidence type="ECO:0000313" key="2">
    <source>
        <dbReference type="EMBL" id="CAD1480970.1"/>
    </source>
</evidence>
<feature type="region of interest" description="Disordered" evidence="1">
    <location>
        <begin position="183"/>
        <end position="234"/>
    </location>
</feature>
<dbReference type="AlphaFoldDB" id="A0A6V7HNH9"/>
<feature type="compositionally biased region" description="Polar residues" evidence="1">
    <location>
        <begin position="135"/>
        <end position="148"/>
    </location>
</feature>
<organism evidence="2 3">
    <name type="scientific">Heterotrigona itama</name>
    <dbReference type="NCBI Taxonomy" id="395501"/>
    <lineage>
        <taxon>Eukaryota</taxon>
        <taxon>Metazoa</taxon>
        <taxon>Ecdysozoa</taxon>
        <taxon>Arthropoda</taxon>
        <taxon>Hexapoda</taxon>
        <taxon>Insecta</taxon>
        <taxon>Pterygota</taxon>
        <taxon>Neoptera</taxon>
        <taxon>Endopterygota</taxon>
        <taxon>Hymenoptera</taxon>
        <taxon>Apocrita</taxon>
        <taxon>Aculeata</taxon>
        <taxon>Apoidea</taxon>
        <taxon>Anthophila</taxon>
        <taxon>Apidae</taxon>
        <taxon>Heterotrigona</taxon>
    </lineage>
</organism>
<dbReference type="Proteomes" id="UP000752696">
    <property type="component" value="Unassembled WGS sequence"/>
</dbReference>
<reference evidence="2" key="1">
    <citation type="submission" date="2020-07" db="EMBL/GenBank/DDBJ databases">
        <authorList>
            <person name="Nazaruddin N."/>
        </authorList>
    </citation>
    <scope>NUCLEOTIDE SEQUENCE</scope>
</reference>
<gene>
    <name evidence="2" type="ORF">MHI_LOCUS974096</name>
</gene>
<feature type="compositionally biased region" description="Polar residues" evidence="1">
    <location>
        <begin position="61"/>
        <end position="72"/>
    </location>
</feature>
<proteinExistence type="predicted"/>
<evidence type="ECO:0000256" key="1">
    <source>
        <dbReference type="SAM" id="MobiDB-lite"/>
    </source>
</evidence>